<keyword evidence="3" id="KW-1185">Reference proteome</keyword>
<dbReference type="AlphaFoldDB" id="A0A367YW15"/>
<reference evidence="2 3" key="1">
    <citation type="submission" date="2018-07" db="EMBL/GenBank/DDBJ databases">
        <title>Desertimonas flava gen. nov. sp. nov.</title>
        <authorList>
            <person name="Liu S."/>
        </authorList>
    </citation>
    <scope>NUCLEOTIDE SEQUENCE [LARGE SCALE GENOMIC DNA]</scope>
    <source>
        <strain evidence="2 3">16Sb5-5</strain>
    </source>
</reference>
<dbReference type="PANTHER" id="PTHR36836">
    <property type="entry name" value="COLANIC ACID BIOSYNTHESIS PROTEIN WCAK"/>
    <property type="match status" value="1"/>
</dbReference>
<accession>A0A367YW15</accession>
<dbReference type="EMBL" id="QOUI01000004">
    <property type="protein sequence ID" value="RCK70064.1"/>
    <property type="molecule type" value="Genomic_DNA"/>
</dbReference>
<dbReference type="RefSeq" id="WP_114126250.1">
    <property type="nucleotide sequence ID" value="NZ_QOUI01000004.1"/>
</dbReference>
<dbReference type="Proteomes" id="UP000252770">
    <property type="component" value="Unassembled WGS sequence"/>
</dbReference>
<dbReference type="Pfam" id="PF04230">
    <property type="entry name" value="PS_pyruv_trans"/>
    <property type="match status" value="1"/>
</dbReference>
<gene>
    <name evidence="2" type="ORF">DT076_08700</name>
</gene>
<keyword evidence="2" id="KW-0808">Transferase</keyword>
<evidence type="ECO:0000313" key="3">
    <source>
        <dbReference type="Proteomes" id="UP000252770"/>
    </source>
</evidence>
<dbReference type="PANTHER" id="PTHR36836:SF1">
    <property type="entry name" value="COLANIC ACID BIOSYNTHESIS PROTEIN WCAK"/>
    <property type="match status" value="1"/>
</dbReference>
<protein>
    <submittedName>
        <fullName evidence="2">Polysaccharide pyruvyl transferase family protein</fullName>
    </submittedName>
</protein>
<evidence type="ECO:0000313" key="2">
    <source>
        <dbReference type="EMBL" id="RCK70064.1"/>
    </source>
</evidence>
<proteinExistence type="predicted"/>
<organism evidence="2 3">
    <name type="scientific">Desertihabitans brevis</name>
    <dbReference type="NCBI Taxonomy" id="2268447"/>
    <lineage>
        <taxon>Bacteria</taxon>
        <taxon>Bacillati</taxon>
        <taxon>Actinomycetota</taxon>
        <taxon>Actinomycetes</taxon>
        <taxon>Propionibacteriales</taxon>
        <taxon>Propionibacteriaceae</taxon>
        <taxon>Desertihabitans</taxon>
    </lineage>
</organism>
<sequence length="354" mass="38602">MRALILWAEPGSTNLGVRVLAEGAEALARQAFGDVEVSHQGYGPGDAPVPLGSNRRMAARLVRGDEVVDWLRTFDVVLDTRAGDSFADIYGLPRHRRMSLLHEAVLRAGVPVVLTPQTVGPFQTRQGRWLAQRTLRTSVLTMARDTRSMEVAQRLGARSPLLTTDVCFALPQPRVVRDVDVVVNVSGLLWQPNPHVDHERYQRIVRMLLERLELAGREVTLLAHVVDSPLVDNDVPVVTALGEELGLPVVVPTDVVDARTWLARARVAVGSRMHACLNALSVGTPAVPLAYSRKFKPLLDRIGWPGTVDLRADGDVVAEAIAMIDGSSQRAAQEVREHARQDIDAAVAALARAV</sequence>
<evidence type="ECO:0000259" key="1">
    <source>
        <dbReference type="Pfam" id="PF04230"/>
    </source>
</evidence>
<dbReference type="InterPro" id="IPR007345">
    <property type="entry name" value="Polysacch_pyruvyl_Trfase"/>
</dbReference>
<dbReference type="GO" id="GO:0016740">
    <property type="term" value="F:transferase activity"/>
    <property type="evidence" value="ECO:0007669"/>
    <property type="project" value="UniProtKB-KW"/>
</dbReference>
<comment type="caution">
    <text evidence="2">The sequence shown here is derived from an EMBL/GenBank/DDBJ whole genome shotgun (WGS) entry which is preliminary data.</text>
</comment>
<name>A0A367YW15_9ACTN</name>
<feature type="domain" description="Polysaccharide pyruvyl transferase" evidence="1">
    <location>
        <begin position="83"/>
        <end position="292"/>
    </location>
</feature>